<dbReference type="GO" id="GO:0005764">
    <property type="term" value="C:lysosome"/>
    <property type="evidence" value="ECO:0007669"/>
    <property type="project" value="TreeGrafter"/>
</dbReference>
<dbReference type="InterPro" id="IPR027417">
    <property type="entry name" value="P-loop_NTPase"/>
</dbReference>
<dbReference type="SUPFAM" id="SSF52540">
    <property type="entry name" value="P-loop containing nucleoside triphosphate hydrolases"/>
    <property type="match status" value="1"/>
</dbReference>
<organism evidence="4 7">
    <name type="scientific">Rotaria magnacalcarata</name>
    <dbReference type="NCBI Taxonomy" id="392030"/>
    <lineage>
        <taxon>Eukaryota</taxon>
        <taxon>Metazoa</taxon>
        <taxon>Spiralia</taxon>
        <taxon>Gnathifera</taxon>
        <taxon>Rotifera</taxon>
        <taxon>Eurotatoria</taxon>
        <taxon>Bdelloidea</taxon>
        <taxon>Philodinida</taxon>
        <taxon>Philodinidae</taxon>
        <taxon>Rotaria</taxon>
    </lineage>
</organism>
<dbReference type="GO" id="GO:0008333">
    <property type="term" value="P:endosome to lysosome transport"/>
    <property type="evidence" value="ECO:0007669"/>
    <property type="project" value="TreeGrafter"/>
</dbReference>
<proteinExistence type="inferred from homology"/>
<evidence type="ECO:0008006" key="8">
    <source>
        <dbReference type="Google" id="ProtNLM"/>
    </source>
</evidence>
<dbReference type="GO" id="GO:0090385">
    <property type="term" value="P:phagosome-lysosome fusion"/>
    <property type="evidence" value="ECO:0007669"/>
    <property type="project" value="TreeGrafter"/>
</dbReference>
<dbReference type="PROSITE" id="PS51419">
    <property type="entry name" value="RAB"/>
    <property type="match status" value="1"/>
</dbReference>
<evidence type="ECO:0000256" key="3">
    <source>
        <dbReference type="ARBA" id="ARBA00023134"/>
    </source>
</evidence>
<dbReference type="PANTHER" id="PTHR47981:SF20">
    <property type="entry name" value="RAS-RELATED PROTEIN RAB-7A"/>
    <property type="match status" value="1"/>
</dbReference>
<evidence type="ECO:0000313" key="6">
    <source>
        <dbReference type="EMBL" id="CAF4508513.1"/>
    </source>
</evidence>
<keyword evidence="2" id="KW-0547">Nucleotide-binding</keyword>
<dbReference type="InterPro" id="IPR001806">
    <property type="entry name" value="Small_GTPase"/>
</dbReference>
<dbReference type="GO" id="GO:0005525">
    <property type="term" value="F:GTP binding"/>
    <property type="evidence" value="ECO:0007669"/>
    <property type="project" value="UniProtKB-KW"/>
</dbReference>
<evidence type="ECO:0000256" key="2">
    <source>
        <dbReference type="ARBA" id="ARBA00022741"/>
    </source>
</evidence>
<gene>
    <name evidence="4" type="ORF">BYL167_LOCUS30560</name>
    <name evidence="6" type="ORF">GIL414_LOCUS35077</name>
    <name evidence="5" type="ORF">SMN809_LOCUS34214</name>
</gene>
<dbReference type="Proteomes" id="UP000681967">
    <property type="component" value="Unassembled WGS sequence"/>
</dbReference>
<dbReference type="EMBL" id="CAJOBH010050468">
    <property type="protein sequence ID" value="CAF4376734.1"/>
    <property type="molecule type" value="Genomic_DNA"/>
</dbReference>
<protein>
    <recommendedName>
        <fullName evidence="8">Rab7</fullName>
    </recommendedName>
</protein>
<dbReference type="EMBL" id="CAJOBJ010082796">
    <property type="protein sequence ID" value="CAF4508513.1"/>
    <property type="molecule type" value="Genomic_DNA"/>
</dbReference>
<reference evidence="4" key="1">
    <citation type="submission" date="2021-02" db="EMBL/GenBank/DDBJ databases">
        <authorList>
            <person name="Nowell W R."/>
        </authorList>
    </citation>
    <scope>NUCLEOTIDE SEQUENCE</scope>
</reference>
<dbReference type="AlphaFoldDB" id="A0A8S2V6I8"/>
<keyword evidence="3" id="KW-0342">GTP-binding</keyword>
<accession>A0A8S2V6I8</accession>
<evidence type="ECO:0000256" key="1">
    <source>
        <dbReference type="ARBA" id="ARBA00006270"/>
    </source>
</evidence>
<dbReference type="PANTHER" id="PTHR47981">
    <property type="entry name" value="RAB FAMILY"/>
    <property type="match status" value="1"/>
</dbReference>
<evidence type="ECO:0000313" key="7">
    <source>
        <dbReference type="Proteomes" id="UP000681967"/>
    </source>
</evidence>
<name>A0A8S2V6I8_9BILA</name>
<dbReference type="Proteomes" id="UP000676336">
    <property type="component" value="Unassembled WGS sequence"/>
</dbReference>
<comment type="similarity">
    <text evidence="1">Belongs to the small GTPase superfamily. Rab family.</text>
</comment>
<dbReference type="GO" id="GO:0045335">
    <property type="term" value="C:phagocytic vesicle"/>
    <property type="evidence" value="ECO:0007669"/>
    <property type="project" value="TreeGrafter"/>
</dbReference>
<dbReference type="EMBL" id="CAJOBI010077818">
    <property type="protein sequence ID" value="CAF4485162.1"/>
    <property type="molecule type" value="Genomic_DNA"/>
</dbReference>
<dbReference type="GO" id="GO:0003924">
    <property type="term" value="F:GTPase activity"/>
    <property type="evidence" value="ECO:0007669"/>
    <property type="project" value="InterPro"/>
</dbReference>
<dbReference type="Pfam" id="PF00071">
    <property type="entry name" value="Ras"/>
    <property type="match status" value="1"/>
</dbReference>
<evidence type="ECO:0000313" key="5">
    <source>
        <dbReference type="EMBL" id="CAF4485162.1"/>
    </source>
</evidence>
<evidence type="ECO:0000313" key="4">
    <source>
        <dbReference type="EMBL" id="CAF4376734.1"/>
    </source>
</evidence>
<dbReference type="GO" id="GO:0005770">
    <property type="term" value="C:late endosome"/>
    <property type="evidence" value="ECO:0007669"/>
    <property type="project" value="TreeGrafter"/>
</dbReference>
<dbReference type="Proteomes" id="UP000681720">
    <property type="component" value="Unassembled WGS sequence"/>
</dbReference>
<comment type="caution">
    <text evidence="4">The sequence shown here is derived from an EMBL/GenBank/DDBJ whole genome shotgun (WGS) entry which is preliminary data.</text>
</comment>
<dbReference type="Gene3D" id="3.40.50.300">
    <property type="entry name" value="P-loop containing nucleotide triphosphate hydrolases"/>
    <property type="match status" value="1"/>
</dbReference>
<sequence>LGVAFYRGADCCILVYDVTSPTSFRSLDSWRDEFLIQAGPRDPENFPFVVKKYL</sequence>
<feature type="non-terminal residue" evidence="4">
    <location>
        <position position="1"/>
    </location>
</feature>